<dbReference type="PANTHER" id="PTHR43364">
    <property type="entry name" value="NADH-SPECIFIC METHYLGLYOXAL REDUCTASE-RELATED"/>
    <property type="match status" value="1"/>
</dbReference>
<dbReference type="InterPro" id="IPR036812">
    <property type="entry name" value="NAD(P)_OxRdtase_dom_sf"/>
</dbReference>
<keyword evidence="3" id="KW-1185">Reference proteome</keyword>
<protein>
    <submittedName>
        <fullName evidence="2">Predicted oxidoreductase</fullName>
    </submittedName>
</protein>
<sequence length="302" mass="34195">MKLGTSGLETAPIALGCMRMNDLNKQEAVKVIDTSVEAGINFFDHADIYGAGTSEEVFAEALKESTMRREDIILQSKCGIRHGFFDFSKKHIVSSVEGILKRLQTDYLDILLLHRPDALMEPEEVAEAFRELKESGKVRNFGVSNHHPNQIELLKQYVKEDLIINQLQFSLMHTPLIDAGLNVNMQNRESIVRDSGLLPYSQLHNMTVQAWSPFQFGMMEGVFIDHPDFPEVNAALQELAERYNVSKSALAIAWILRHPANIQAIVGSMNPERIQSICKAQDIKLTREEWYRLYRAAGNNIP</sequence>
<dbReference type="InterPro" id="IPR023210">
    <property type="entry name" value="NADP_OxRdtase_dom"/>
</dbReference>
<evidence type="ECO:0000313" key="2">
    <source>
        <dbReference type="EMBL" id="SDC95805.1"/>
    </source>
</evidence>
<dbReference type="InterPro" id="IPR020471">
    <property type="entry name" value="AKR"/>
</dbReference>
<dbReference type="Pfam" id="PF00248">
    <property type="entry name" value="Aldo_ket_red"/>
    <property type="match status" value="1"/>
</dbReference>
<evidence type="ECO:0000313" key="3">
    <source>
        <dbReference type="Proteomes" id="UP000198666"/>
    </source>
</evidence>
<dbReference type="PRINTS" id="PR00069">
    <property type="entry name" value="ALDKETRDTASE"/>
</dbReference>
<evidence type="ECO:0000259" key="1">
    <source>
        <dbReference type="Pfam" id="PF00248"/>
    </source>
</evidence>
<dbReference type="RefSeq" id="WP_244499326.1">
    <property type="nucleotide sequence ID" value="NZ_FMZB01000005.1"/>
</dbReference>
<dbReference type="GO" id="GO:0005829">
    <property type="term" value="C:cytosol"/>
    <property type="evidence" value="ECO:0007669"/>
    <property type="project" value="TreeGrafter"/>
</dbReference>
<dbReference type="EMBL" id="FMZB01000005">
    <property type="protein sequence ID" value="SDC95805.1"/>
    <property type="molecule type" value="Genomic_DNA"/>
</dbReference>
<accession>A0A1G6QVG2</accession>
<dbReference type="PANTHER" id="PTHR43364:SF1">
    <property type="entry name" value="OXIDOREDUCTASE YDHF"/>
    <property type="match status" value="1"/>
</dbReference>
<dbReference type="CDD" id="cd19092">
    <property type="entry name" value="AKR_BsYcsN_EcYdhF-like"/>
    <property type="match status" value="1"/>
</dbReference>
<dbReference type="SUPFAM" id="SSF51430">
    <property type="entry name" value="NAD(P)-linked oxidoreductase"/>
    <property type="match status" value="1"/>
</dbReference>
<name>A0A1G6QVG2_9BACI</name>
<dbReference type="GO" id="GO:0016491">
    <property type="term" value="F:oxidoreductase activity"/>
    <property type="evidence" value="ECO:0007669"/>
    <property type="project" value="InterPro"/>
</dbReference>
<gene>
    <name evidence="2" type="ORF">SAMN05421663_105221</name>
</gene>
<proteinExistence type="predicted"/>
<dbReference type="Proteomes" id="UP000198666">
    <property type="component" value="Unassembled WGS sequence"/>
</dbReference>
<feature type="domain" description="NADP-dependent oxidoreductase" evidence="1">
    <location>
        <begin position="12"/>
        <end position="293"/>
    </location>
</feature>
<dbReference type="InterPro" id="IPR050523">
    <property type="entry name" value="AKR_Detox_Biosynth"/>
</dbReference>
<dbReference type="STRING" id="361279.SAMN05421663_105221"/>
<reference evidence="3" key="1">
    <citation type="submission" date="2016-10" db="EMBL/GenBank/DDBJ databases">
        <authorList>
            <person name="Varghese N."/>
            <person name="Submissions S."/>
        </authorList>
    </citation>
    <scope>NUCLEOTIDE SEQUENCE [LARGE SCALE GENOMIC DNA]</scope>
    <source>
        <strain evidence="3">DSM 21620</strain>
    </source>
</reference>
<dbReference type="Gene3D" id="3.20.20.100">
    <property type="entry name" value="NADP-dependent oxidoreductase domain"/>
    <property type="match status" value="1"/>
</dbReference>
<dbReference type="AlphaFoldDB" id="A0A1G6QVG2"/>
<organism evidence="2 3">
    <name type="scientific">Terribacillus halophilus</name>
    <dbReference type="NCBI Taxonomy" id="361279"/>
    <lineage>
        <taxon>Bacteria</taxon>
        <taxon>Bacillati</taxon>
        <taxon>Bacillota</taxon>
        <taxon>Bacilli</taxon>
        <taxon>Bacillales</taxon>
        <taxon>Bacillaceae</taxon>
        <taxon>Terribacillus</taxon>
    </lineage>
</organism>